<keyword evidence="1" id="KW-0732">Signal</keyword>
<feature type="signal peptide" evidence="1">
    <location>
        <begin position="1"/>
        <end position="25"/>
    </location>
</feature>
<comment type="caution">
    <text evidence="2">The sequence shown here is derived from an EMBL/GenBank/DDBJ whole genome shotgun (WGS) entry which is preliminary data.</text>
</comment>
<proteinExistence type="predicted"/>
<keyword evidence="3" id="KW-1185">Reference proteome</keyword>
<evidence type="ECO:0000313" key="2">
    <source>
        <dbReference type="EMBL" id="CAD6206645.1"/>
    </source>
</evidence>
<feature type="chain" id="PRO_5032329768" evidence="1">
    <location>
        <begin position="26"/>
        <end position="168"/>
    </location>
</feature>
<dbReference type="Proteomes" id="UP000604825">
    <property type="component" value="Unassembled WGS sequence"/>
</dbReference>
<evidence type="ECO:0000313" key="3">
    <source>
        <dbReference type="Proteomes" id="UP000604825"/>
    </source>
</evidence>
<gene>
    <name evidence="2" type="ORF">NCGR_LOCUS4325</name>
</gene>
<organism evidence="2 3">
    <name type="scientific">Miscanthus lutarioriparius</name>
    <dbReference type="NCBI Taxonomy" id="422564"/>
    <lineage>
        <taxon>Eukaryota</taxon>
        <taxon>Viridiplantae</taxon>
        <taxon>Streptophyta</taxon>
        <taxon>Embryophyta</taxon>
        <taxon>Tracheophyta</taxon>
        <taxon>Spermatophyta</taxon>
        <taxon>Magnoliopsida</taxon>
        <taxon>Liliopsida</taxon>
        <taxon>Poales</taxon>
        <taxon>Poaceae</taxon>
        <taxon>PACMAD clade</taxon>
        <taxon>Panicoideae</taxon>
        <taxon>Andropogonodae</taxon>
        <taxon>Andropogoneae</taxon>
        <taxon>Saccharinae</taxon>
        <taxon>Miscanthus</taxon>
    </lineage>
</organism>
<dbReference type="AlphaFoldDB" id="A0A811MM82"/>
<evidence type="ECO:0000256" key="1">
    <source>
        <dbReference type="SAM" id="SignalP"/>
    </source>
</evidence>
<dbReference type="EMBL" id="CAJGYO010000001">
    <property type="protein sequence ID" value="CAD6206645.1"/>
    <property type="molecule type" value="Genomic_DNA"/>
</dbReference>
<accession>A0A811MM82</accession>
<name>A0A811MM82_9POAL</name>
<protein>
    <submittedName>
        <fullName evidence="2">Uncharacterized protein</fullName>
    </submittedName>
</protein>
<sequence>MAVVNTIPLAAVVIIASVVAVGASSLEFDVASQGFQEFYSGMKKALIAAGATHLQQSHLGAGGQHVLVLTQLKTHGAYDVLLGANGLEFDAASQGFQELCSGMEKVIAAIANHLQPSYLGAGGQHVLVLPRLMKTQEANEVLLEQLDNLLKTIHDTTTSCCRQSLPST</sequence>
<reference evidence="2" key="1">
    <citation type="submission" date="2020-10" db="EMBL/GenBank/DDBJ databases">
        <authorList>
            <person name="Han B."/>
            <person name="Lu T."/>
            <person name="Zhao Q."/>
            <person name="Huang X."/>
            <person name="Zhao Y."/>
        </authorList>
    </citation>
    <scope>NUCLEOTIDE SEQUENCE</scope>
</reference>